<organism evidence="1 2">
    <name type="scientific">Bordetella bronchialis</name>
    <dbReference type="NCBI Taxonomy" id="463025"/>
    <lineage>
        <taxon>Bacteria</taxon>
        <taxon>Pseudomonadati</taxon>
        <taxon>Pseudomonadota</taxon>
        <taxon>Betaproteobacteria</taxon>
        <taxon>Burkholderiales</taxon>
        <taxon>Alcaligenaceae</taxon>
        <taxon>Bordetella</taxon>
    </lineage>
</organism>
<dbReference type="InterPro" id="IPR044855">
    <property type="entry name" value="CoA-Trfase_III_dom3_sf"/>
</dbReference>
<name>A0A193FVD2_9BORD</name>
<dbReference type="SUPFAM" id="SSF89796">
    <property type="entry name" value="CoA-transferase family III (CaiB/BaiF)"/>
    <property type="match status" value="2"/>
</dbReference>
<accession>A0A193FVD2</accession>
<dbReference type="PANTHER" id="PTHR48229:SF1">
    <property type="entry name" value="ALPHA METHYLACYL-COA RACEMASE-RELATED"/>
    <property type="match status" value="1"/>
</dbReference>
<dbReference type="STRING" id="463025.BAU08_07160"/>
<dbReference type="InterPro" id="IPR003673">
    <property type="entry name" value="CoA-Trfase_fam_III"/>
</dbReference>
<dbReference type="PANTHER" id="PTHR48229">
    <property type="entry name" value="CAIB/BAIF FAMILY ENZYME (AFU_ORTHOLOGUE AFUA_1G05360)-RELATED"/>
    <property type="match status" value="1"/>
</dbReference>
<reference evidence="1 2" key="1">
    <citation type="submission" date="2016-06" db="EMBL/GenBank/DDBJ databases">
        <title>Complete genome sequences of Bordetella bronchialis and Bordetella flabilis.</title>
        <authorList>
            <person name="LiPuma J.J."/>
            <person name="Spilker T."/>
        </authorList>
    </citation>
    <scope>NUCLEOTIDE SEQUENCE [LARGE SCALE GENOMIC DNA]</scope>
    <source>
        <strain evidence="1 2">AU17976</strain>
    </source>
</reference>
<proteinExistence type="predicted"/>
<dbReference type="EMBL" id="CP016171">
    <property type="protein sequence ID" value="ANN71141.1"/>
    <property type="molecule type" value="Genomic_DNA"/>
</dbReference>
<gene>
    <name evidence="1" type="ORF">BAU08_07160</name>
</gene>
<dbReference type="Gene3D" id="3.30.1540.10">
    <property type="entry name" value="formyl-coa transferase, domain 3"/>
    <property type="match status" value="1"/>
</dbReference>
<dbReference type="Gene3D" id="3.40.50.10540">
    <property type="entry name" value="Crotonobetainyl-coa:carnitine coa-transferase, domain 1"/>
    <property type="match status" value="2"/>
</dbReference>
<dbReference type="RefSeq" id="WP_066668728.1">
    <property type="nucleotide sequence ID" value="NZ_CP016171.1"/>
</dbReference>
<protein>
    <recommendedName>
        <fullName evidence="3">Carnitine dehydratase</fullName>
    </recommendedName>
</protein>
<evidence type="ECO:0008006" key="3">
    <source>
        <dbReference type="Google" id="ProtNLM"/>
    </source>
</evidence>
<sequence length="504" mass="53455">MPPILPLADEAVRAISALSAPHRTLDADAAARLRFFGTAPAFDTPHKLTLASASAIGVYALGVEQWWRMATGQHQSVAIDWMQAACALNPGHFQTQSGYALPALSLLTELKADFYRTADGRWFFPIGSYPHLRDGVLDVLQCANTGAALAAAIGRREGGELEDTFARHKLPGIYARSREEWLAHPQGALLAGLPVIQVEKIGDSPAEGPGFAAARAAAAAPLQAWPGAASPGAGGPATGAGPRALRGLRVLDLGHVIAGPIVARSLAEHGADVLRITSPTLQDPFRQTVDTNIGKRSAFLDLDRQVDLQRARSLMAGADVVVQSWRPGSMARRGLAAEDAAHIRPGVVYVSVSCFGDTGPWGDRGGFEQLGQAISGVSVAEGGTGSPRVVPTYLLNDYLTGYLGAAGVMMALIRRAREGGSYHVKVSLARTSMWVQELGLDPGFDPDRPRRHFAETLTPVLETRPSAYGILERLPPVARFSRTQAAWTLPPAPNGAHAAEWLPS</sequence>
<evidence type="ECO:0000313" key="2">
    <source>
        <dbReference type="Proteomes" id="UP000092213"/>
    </source>
</evidence>
<dbReference type="Pfam" id="PF02515">
    <property type="entry name" value="CoA_transf_3"/>
    <property type="match status" value="1"/>
</dbReference>
<dbReference type="AlphaFoldDB" id="A0A193FVD2"/>
<evidence type="ECO:0000313" key="1">
    <source>
        <dbReference type="EMBL" id="ANN71141.1"/>
    </source>
</evidence>
<dbReference type="Proteomes" id="UP000092213">
    <property type="component" value="Chromosome"/>
</dbReference>
<dbReference type="InterPro" id="IPR052985">
    <property type="entry name" value="CoA-trans_III_biosynth/detox"/>
</dbReference>
<dbReference type="GO" id="GO:0003824">
    <property type="term" value="F:catalytic activity"/>
    <property type="evidence" value="ECO:0007669"/>
    <property type="project" value="InterPro"/>
</dbReference>
<dbReference type="InterPro" id="IPR023606">
    <property type="entry name" value="CoA-Trfase_III_dom_1_sf"/>
</dbReference>